<gene>
    <name evidence="1" type="ORF">GCM10008916_08030</name>
</gene>
<dbReference type="RefSeq" id="WP_346025827.1">
    <property type="nucleotide sequence ID" value="NZ_BAAACO010000001.1"/>
</dbReference>
<sequence>MISKETLDKRICDCEEYALSTQTYREFIRTSEDLFDIEYSDLDLMSDEELQNYLDFIDELYYK</sequence>
<organism evidence="1 2">
    <name type="scientific">Clostridium nitritogenes</name>
    <dbReference type="NCBI Taxonomy" id="83340"/>
    <lineage>
        <taxon>Bacteria</taxon>
        <taxon>Bacillati</taxon>
        <taxon>Bacillota</taxon>
        <taxon>Clostridia</taxon>
        <taxon>Eubacteriales</taxon>
        <taxon>Clostridiaceae</taxon>
        <taxon>Clostridium</taxon>
    </lineage>
</organism>
<evidence type="ECO:0000313" key="1">
    <source>
        <dbReference type="EMBL" id="GAA0856832.1"/>
    </source>
</evidence>
<protein>
    <submittedName>
        <fullName evidence="1">Uncharacterized protein</fullName>
    </submittedName>
</protein>
<keyword evidence="2" id="KW-1185">Reference proteome</keyword>
<proteinExistence type="predicted"/>
<evidence type="ECO:0000313" key="2">
    <source>
        <dbReference type="Proteomes" id="UP001501764"/>
    </source>
</evidence>
<reference evidence="1 2" key="1">
    <citation type="journal article" date="2019" name="Int. J. Syst. Evol. Microbiol.">
        <title>The Global Catalogue of Microorganisms (GCM) 10K type strain sequencing project: providing services to taxonomists for standard genome sequencing and annotation.</title>
        <authorList>
            <consortium name="The Broad Institute Genomics Platform"/>
            <consortium name="The Broad Institute Genome Sequencing Center for Infectious Disease"/>
            <person name="Wu L."/>
            <person name="Ma J."/>
        </authorList>
    </citation>
    <scope>NUCLEOTIDE SEQUENCE [LARGE SCALE GENOMIC DNA]</scope>
    <source>
        <strain evidence="1 2">JCM 6485</strain>
    </source>
</reference>
<dbReference type="EMBL" id="BAAACO010000001">
    <property type="protein sequence ID" value="GAA0856832.1"/>
    <property type="molecule type" value="Genomic_DNA"/>
</dbReference>
<accession>A0ABN1LKB7</accession>
<dbReference type="Proteomes" id="UP001501764">
    <property type="component" value="Unassembled WGS sequence"/>
</dbReference>
<name>A0ABN1LKB7_9CLOT</name>
<comment type="caution">
    <text evidence="1">The sequence shown here is derived from an EMBL/GenBank/DDBJ whole genome shotgun (WGS) entry which is preliminary data.</text>
</comment>